<evidence type="ECO:0000313" key="1">
    <source>
        <dbReference type="EMBL" id="MDU9695549.1"/>
    </source>
</evidence>
<gene>
    <name evidence="1" type="ORF">O0Q50_30570</name>
</gene>
<dbReference type="Proteomes" id="UP001269400">
    <property type="component" value="Unassembled WGS sequence"/>
</dbReference>
<dbReference type="AlphaFoldDB" id="A0AAX6NIA2"/>
<proteinExistence type="predicted"/>
<protein>
    <submittedName>
        <fullName evidence="1">Uncharacterized protein</fullName>
    </submittedName>
</protein>
<evidence type="ECO:0000313" key="2">
    <source>
        <dbReference type="Proteomes" id="UP001269400"/>
    </source>
</evidence>
<organism evidence="1 2">
    <name type="scientific">Priestia aryabhattai</name>
    <name type="common">Bacillus aryabhattai</name>
    <dbReference type="NCBI Taxonomy" id="412384"/>
    <lineage>
        <taxon>Bacteria</taxon>
        <taxon>Bacillati</taxon>
        <taxon>Bacillota</taxon>
        <taxon>Bacilli</taxon>
        <taxon>Bacillales</taxon>
        <taxon>Bacillaceae</taxon>
        <taxon>Priestia</taxon>
    </lineage>
</organism>
<comment type="caution">
    <text evidence="1">The sequence shown here is derived from an EMBL/GenBank/DDBJ whole genome shotgun (WGS) entry which is preliminary data.</text>
</comment>
<dbReference type="EMBL" id="JAPTGD010000008">
    <property type="protein sequence ID" value="MDU9695549.1"/>
    <property type="molecule type" value="Genomic_DNA"/>
</dbReference>
<accession>A0AAX6NIA2</accession>
<sequence>MEYTTLKNERIRYIADITNRKASHLLMKENESPECLFEFELKASDWIYPNSKIKPS</sequence>
<dbReference type="RefSeq" id="WP_316911688.1">
    <property type="nucleotide sequence ID" value="NZ_JAPTGD010000008.1"/>
</dbReference>
<reference evidence="1" key="1">
    <citation type="journal article" date="2022" name="J Environ Chem Eng">
        <title>Biodegradation of petroleum oil using a constructed nonpathogenic and heavy metal-tolerant bacterial consortium isolated from marine sponges.</title>
        <authorList>
            <person name="Dechsakulwatana C."/>
            <person name="Rungsihiranrut A."/>
            <person name="Muangchinda C."/>
            <person name="Ningthoujam R."/>
            <person name="Klankeo P."/>
            <person name="Pinyakong O."/>
        </authorList>
    </citation>
    <scope>NUCLEOTIDE SEQUENCE</scope>
    <source>
        <strain evidence="1">TL01-2</strain>
    </source>
</reference>
<reference evidence="1" key="2">
    <citation type="submission" date="2022-12" db="EMBL/GenBank/DDBJ databases">
        <authorList>
            <person name="Dechsakulwatana C."/>
            <person name="Rungsihiranrut A."/>
            <person name="Muangchinda C."/>
            <person name="Ningthoujam R."/>
            <person name="Klankeo P."/>
            <person name="Pinyakong O."/>
        </authorList>
    </citation>
    <scope>NUCLEOTIDE SEQUENCE</scope>
    <source>
        <strain evidence="1">TL01-2</strain>
    </source>
</reference>
<name>A0AAX6NIA2_PRIAR</name>